<protein>
    <submittedName>
        <fullName evidence="2">Uncharacterized protein</fullName>
    </submittedName>
</protein>
<name>A0A2U3QK82_9BACT</name>
<evidence type="ECO:0000256" key="1">
    <source>
        <dbReference type="SAM" id="MobiDB-lite"/>
    </source>
</evidence>
<evidence type="ECO:0000313" key="2">
    <source>
        <dbReference type="EMBL" id="SPQ01792.1"/>
    </source>
</evidence>
<reference evidence="3" key="1">
    <citation type="submission" date="2018-03" db="EMBL/GenBank/DDBJ databases">
        <authorList>
            <person name="Zecchin S."/>
        </authorList>
    </citation>
    <scope>NUCLEOTIDE SEQUENCE [LARGE SCALE GENOMIC DNA]</scope>
</reference>
<evidence type="ECO:0000313" key="3">
    <source>
        <dbReference type="Proteomes" id="UP000245125"/>
    </source>
</evidence>
<sequence>MKDEIMKDGIMKEEEEKSTTREEDAISAIKLGLRLLFYF</sequence>
<keyword evidence="3" id="KW-1185">Reference proteome</keyword>
<dbReference type="EMBL" id="OUUY01000120">
    <property type="protein sequence ID" value="SPQ01792.1"/>
    <property type="molecule type" value="Genomic_DNA"/>
</dbReference>
<organism evidence="2 3">
    <name type="scientific">Candidatus Sulfobium mesophilum</name>
    <dbReference type="NCBI Taxonomy" id="2016548"/>
    <lineage>
        <taxon>Bacteria</taxon>
        <taxon>Pseudomonadati</taxon>
        <taxon>Nitrospirota</taxon>
        <taxon>Nitrospiria</taxon>
        <taxon>Nitrospirales</taxon>
        <taxon>Nitrospiraceae</taxon>
        <taxon>Candidatus Sulfobium</taxon>
    </lineage>
</organism>
<feature type="region of interest" description="Disordered" evidence="1">
    <location>
        <begin position="1"/>
        <end position="21"/>
    </location>
</feature>
<accession>A0A2U3QK82</accession>
<dbReference type="Proteomes" id="UP000245125">
    <property type="component" value="Unassembled WGS sequence"/>
</dbReference>
<proteinExistence type="predicted"/>
<dbReference type="AlphaFoldDB" id="A0A2U3QK82"/>
<gene>
    <name evidence="2" type="ORF">NBG4_700007</name>
</gene>